<dbReference type="RefSeq" id="WP_220560333.1">
    <property type="nucleotide sequence ID" value="NZ_CP080764.1"/>
</dbReference>
<dbReference type="Gene3D" id="3.10.350.10">
    <property type="entry name" value="LysM domain"/>
    <property type="match status" value="2"/>
</dbReference>
<dbReference type="PANTHER" id="PTHR33734">
    <property type="entry name" value="LYSM DOMAIN-CONTAINING GPI-ANCHORED PROTEIN 2"/>
    <property type="match status" value="1"/>
</dbReference>
<dbReference type="Proteomes" id="UP000826616">
    <property type="component" value="Chromosome"/>
</dbReference>
<dbReference type="SMART" id="SM00257">
    <property type="entry name" value="LysM"/>
    <property type="match status" value="2"/>
</dbReference>
<sequence>MKKIRSGCFLDIYVVKPGDSLWSIGQAYGVDPAEIALVNEWRTPDRLVVGQTLVIPTRVRRHTVRPGDSLWSIANRYGVSVDALLTLNPLPPPYVLTPGQVLLIPSVSKKYGTIGTNGYIEPRAPNRDVPIVRQTAPHLTYLSVFSYHVRSDASLEPINDTSVIQAALQNNVAPMMVITNFAEGNFRAEITSAIFTNRTLENRLFNNVLRVAKEKGYRAINVDFERIYPEQRNLYNAFLERLTAFMHNNGLLVSTALAPKSSDLKTGEWHGAHDYAAHGRIVDFVIIMTYEWGWSGGPLRRISIHK</sequence>
<dbReference type="SUPFAM" id="SSF54106">
    <property type="entry name" value="LysM domain"/>
    <property type="match status" value="2"/>
</dbReference>
<dbReference type="PROSITE" id="PS51782">
    <property type="entry name" value="LYSM"/>
    <property type="match status" value="2"/>
</dbReference>
<dbReference type="InterPro" id="IPR018392">
    <property type="entry name" value="LysM"/>
</dbReference>
<dbReference type="Gene3D" id="3.20.20.80">
    <property type="entry name" value="Glycosidases"/>
    <property type="match status" value="1"/>
</dbReference>
<feature type="domain" description="GH18" evidence="2">
    <location>
        <begin position="108"/>
        <end position="306"/>
    </location>
</feature>
<name>A0ABX8YEJ1_ANETH</name>
<dbReference type="EMBL" id="CP080764">
    <property type="protein sequence ID" value="QYY44146.1"/>
    <property type="molecule type" value="Genomic_DNA"/>
</dbReference>
<evidence type="ECO:0000259" key="2">
    <source>
        <dbReference type="PROSITE" id="PS51910"/>
    </source>
</evidence>
<dbReference type="InterPro" id="IPR036779">
    <property type="entry name" value="LysM_dom_sf"/>
</dbReference>
<dbReference type="Pfam" id="PF00704">
    <property type="entry name" value="Glyco_hydro_18"/>
    <property type="match status" value="1"/>
</dbReference>
<dbReference type="GeneID" id="97141347"/>
<dbReference type="PROSITE" id="PS51910">
    <property type="entry name" value="GH18_2"/>
    <property type="match status" value="1"/>
</dbReference>
<feature type="domain" description="LysM" evidence="1">
    <location>
        <begin position="60"/>
        <end position="104"/>
    </location>
</feature>
<dbReference type="InterPro" id="IPR001223">
    <property type="entry name" value="Glyco_hydro18_cat"/>
</dbReference>
<reference evidence="3 4" key="1">
    <citation type="submission" date="2021-08" db="EMBL/GenBank/DDBJ databases">
        <title>Complete genome sequence of the strain Aneurinibacillus thermoaerophilus CCM 8960.</title>
        <authorList>
            <person name="Musilova J."/>
            <person name="Kourilova X."/>
            <person name="Pernicova I."/>
            <person name="Bezdicek M."/>
            <person name="Lengerova M."/>
            <person name="Obruca S."/>
            <person name="Sedlar K."/>
        </authorList>
    </citation>
    <scope>NUCLEOTIDE SEQUENCE [LARGE SCALE GENOMIC DNA]</scope>
    <source>
        <strain evidence="3 4">CCM 8960</strain>
    </source>
</reference>
<organism evidence="3 4">
    <name type="scientific">Aneurinibacillus thermoaerophilus</name>
    <dbReference type="NCBI Taxonomy" id="143495"/>
    <lineage>
        <taxon>Bacteria</taxon>
        <taxon>Bacillati</taxon>
        <taxon>Bacillota</taxon>
        <taxon>Bacilli</taxon>
        <taxon>Bacillales</taxon>
        <taxon>Paenibacillaceae</taxon>
        <taxon>Aneurinibacillus group</taxon>
        <taxon>Aneurinibacillus</taxon>
    </lineage>
</organism>
<accession>A0ABX8YEJ1</accession>
<dbReference type="SUPFAM" id="SSF51445">
    <property type="entry name" value="(Trans)glycosidases"/>
    <property type="match status" value="1"/>
</dbReference>
<dbReference type="InterPro" id="IPR017853">
    <property type="entry name" value="GH"/>
</dbReference>
<proteinExistence type="predicted"/>
<evidence type="ECO:0000313" key="4">
    <source>
        <dbReference type="Proteomes" id="UP000826616"/>
    </source>
</evidence>
<feature type="domain" description="LysM" evidence="1">
    <location>
        <begin position="11"/>
        <end position="55"/>
    </location>
</feature>
<dbReference type="PANTHER" id="PTHR33734:SF22">
    <property type="entry name" value="MEMBRANE-BOUND LYTIC MUREIN TRANSGLYCOSYLASE D"/>
    <property type="match status" value="1"/>
</dbReference>
<dbReference type="Pfam" id="PF01476">
    <property type="entry name" value="LysM"/>
    <property type="match status" value="2"/>
</dbReference>
<dbReference type="CDD" id="cd00118">
    <property type="entry name" value="LysM"/>
    <property type="match status" value="2"/>
</dbReference>
<protein>
    <submittedName>
        <fullName evidence="3">LysM peptidoglycan-binding domain-containing protein</fullName>
    </submittedName>
</protein>
<gene>
    <name evidence="3" type="ORF">K3F53_08195</name>
</gene>
<evidence type="ECO:0000259" key="1">
    <source>
        <dbReference type="PROSITE" id="PS51782"/>
    </source>
</evidence>
<keyword evidence="4" id="KW-1185">Reference proteome</keyword>
<evidence type="ECO:0000313" key="3">
    <source>
        <dbReference type="EMBL" id="QYY44146.1"/>
    </source>
</evidence>